<reference evidence="2 3" key="1">
    <citation type="submission" date="2015-01" db="EMBL/GenBank/DDBJ databases">
        <title>Jeotgalibacillus campisalis genome sequencing.</title>
        <authorList>
            <person name="Goh K.M."/>
            <person name="Chan K.-G."/>
            <person name="Yaakop A.S."/>
            <person name="Ee R."/>
            <person name="Gan H.M."/>
            <person name="Chan C.S."/>
        </authorList>
    </citation>
    <scope>NUCLEOTIDE SEQUENCE [LARGE SCALE GENOMIC DNA]</scope>
    <source>
        <strain evidence="2 3">SF-57</strain>
    </source>
</reference>
<dbReference type="InterPro" id="IPR024962">
    <property type="entry name" value="YukD-like"/>
</dbReference>
<dbReference type="Pfam" id="PF08817">
    <property type="entry name" value="YukD"/>
    <property type="match status" value="1"/>
</dbReference>
<evidence type="ECO:0000256" key="1">
    <source>
        <dbReference type="PIRNR" id="PIRNR037793"/>
    </source>
</evidence>
<comment type="similarity">
    <text evidence="1">Belongs to the EsaB family.</text>
</comment>
<protein>
    <submittedName>
        <fullName evidence="2">Ubiquitin</fullName>
    </submittedName>
</protein>
<dbReference type="Proteomes" id="UP000031972">
    <property type="component" value="Unassembled WGS sequence"/>
</dbReference>
<evidence type="ECO:0000313" key="2">
    <source>
        <dbReference type="EMBL" id="KIL49078.1"/>
    </source>
</evidence>
<dbReference type="RefSeq" id="WP_041055864.1">
    <property type="nucleotide sequence ID" value="NZ_JXRR01000010.1"/>
</dbReference>
<dbReference type="PIRSF" id="PIRSF037793">
    <property type="entry name" value="DUF_ubiquitin-like_YukD"/>
    <property type="match status" value="1"/>
</dbReference>
<keyword evidence="3" id="KW-1185">Reference proteome</keyword>
<dbReference type="OrthoDB" id="2437963at2"/>
<evidence type="ECO:0000313" key="3">
    <source>
        <dbReference type="Proteomes" id="UP000031972"/>
    </source>
</evidence>
<comment type="caution">
    <text evidence="2">The sequence shown here is derived from an EMBL/GenBank/DDBJ whole genome shotgun (WGS) entry which is preliminary data.</text>
</comment>
<dbReference type="Gene3D" id="3.10.20.90">
    <property type="entry name" value="Phosphatidylinositol 3-kinase Catalytic Subunit, Chain A, domain 1"/>
    <property type="match status" value="1"/>
</dbReference>
<gene>
    <name evidence="2" type="ORF">KR50_11130</name>
</gene>
<name>A0A0C2VYR2_9BACL</name>
<sequence length="79" mass="9198">MYIDVTIDLKHYTGEVFDLRLSDYYSAKKLVDIVWQAKEISIQPKEGSWIRIANKNILLYGTHQLSEKGVTRGDRIEIL</sequence>
<dbReference type="InterPro" id="IPR014921">
    <property type="entry name" value="EsaB"/>
</dbReference>
<dbReference type="PATRIC" id="fig|220754.4.peg.1134"/>
<proteinExistence type="inferred from homology"/>
<dbReference type="EMBL" id="JXRR01000010">
    <property type="protein sequence ID" value="KIL49078.1"/>
    <property type="molecule type" value="Genomic_DNA"/>
</dbReference>
<organism evidence="2 3">
    <name type="scientific">Jeotgalibacillus campisalis</name>
    <dbReference type="NCBI Taxonomy" id="220754"/>
    <lineage>
        <taxon>Bacteria</taxon>
        <taxon>Bacillati</taxon>
        <taxon>Bacillota</taxon>
        <taxon>Bacilli</taxon>
        <taxon>Bacillales</taxon>
        <taxon>Caryophanaceae</taxon>
        <taxon>Jeotgalibacillus</taxon>
    </lineage>
</organism>
<dbReference type="AlphaFoldDB" id="A0A0C2VYR2"/>
<accession>A0A0C2VYR2</accession>